<dbReference type="InterPro" id="IPR001597">
    <property type="entry name" value="ArAA_b-elim_lyase/Thr_aldolase"/>
</dbReference>
<feature type="non-terminal residue" evidence="5">
    <location>
        <position position="1"/>
    </location>
</feature>
<dbReference type="AlphaFoldDB" id="A0A4Y2WCI3"/>
<dbReference type="GO" id="GO:0008732">
    <property type="term" value="F:L-allo-threonine aldolase activity"/>
    <property type="evidence" value="ECO:0007669"/>
    <property type="project" value="TreeGrafter"/>
</dbReference>
<dbReference type="InterPro" id="IPR015421">
    <property type="entry name" value="PyrdxlP-dep_Trfase_major"/>
</dbReference>
<evidence type="ECO:0000256" key="2">
    <source>
        <dbReference type="ARBA" id="ARBA00006966"/>
    </source>
</evidence>
<comment type="caution">
    <text evidence="5">The sequence shown here is derived from an EMBL/GenBank/DDBJ whole genome shotgun (WGS) entry which is preliminary data.</text>
</comment>
<evidence type="ECO:0000313" key="5">
    <source>
        <dbReference type="EMBL" id="GBO34959.1"/>
    </source>
</evidence>
<dbReference type="PANTHER" id="PTHR48097">
    <property type="entry name" value="L-THREONINE ALDOLASE-RELATED"/>
    <property type="match status" value="1"/>
</dbReference>
<dbReference type="GO" id="GO:0006567">
    <property type="term" value="P:L-threonine catabolic process"/>
    <property type="evidence" value="ECO:0007669"/>
    <property type="project" value="TreeGrafter"/>
</dbReference>
<dbReference type="GO" id="GO:0005829">
    <property type="term" value="C:cytosol"/>
    <property type="evidence" value="ECO:0007669"/>
    <property type="project" value="TreeGrafter"/>
</dbReference>
<dbReference type="InterPro" id="IPR015424">
    <property type="entry name" value="PyrdxlP-dep_Trfase"/>
</dbReference>
<accession>A0A4Y2WCI3</accession>
<dbReference type="Proteomes" id="UP000499080">
    <property type="component" value="Unassembled WGS sequence"/>
</dbReference>
<dbReference type="EMBL" id="BGPR01058876">
    <property type="protein sequence ID" value="GBO34959.1"/>
    <property type="molecule type" value="Genomic_DNA"/>
</dbReference>
<dbReference type="GO" id="GO:0006545">
    <property type="term" value="P:glycine biosynthetic process"/>
    <property type="evidence" value="ECO:0007669"/>
    <property type="project" value="TreeGrafter"/>
</dbReference>
<dbReference type="PANTHER" id="PTHR48097:SF9">
    <property type="entry name" value="L-THREONINE ALDOLASE"/>
    <property type="match status" value="1"/>
</dbReference>
<feature type="domain" description="Aromatic amino acid beta-eliminating lyase/threonine aldolase" evidence="4">
    <location>
        <begin position="1"/>
        <end position="57"/>
    </location>
</feature>
<proteinExistence type="inferred from homology"/>
<sequence length="61" mass="6723">LEEKIAAFLGKEAALYVASGTMGNLSAVMAHCWTRGQEIIMGDQSHMFMYEQGGISSVRLW</sequence>
<dbReference type="OrthoDB" id="10261951at2759"/>
<dbReference type="SUPFAM" id="SSF53383">
    <property type="entry name" value="PLP-dependent transferases"/>
    <property type="match status" value="1"/>
</dbReference>
<comment type="similarity">
    <text evidence="2">Belongs to the threonine aldolase family.</text>
</comment>
<evidence type="ECO:0000256" key="3">
    <source>
        <dbReference type="ARBA" id="ARBA00022898"/>
    </source>
</evidence>
<keyword evidence="3" id="KW-0663">Pyridoxal phosphate</keyword>
<reference evidence="5 6" key="1">
    <citation type="journal article" date="2019" name="Sci. Rep.">
        <title>Orb-weaving spider Araneus ventricosus genome elucidates the spidroin gene catalogue.</title>
        <authorList>
            <person name="Kono N."/>
            <person name="Nakamura H."/>
            <person name="Ohtoshi R."/>
            <person name="Moran D.A.P."/>
            <person name="Shinohara A."/>
            <person name="Yoshida Y."/>
            <person name="Fujiwara M."/>
            <person name="Mori M."/>
            <person name="Tomita M."/>
            <person name="Arakawa K."/>
        </authorList>
    </citation>
    <scope>NUCLEOTIDE SEQUENCE [LARGE SCALE GENOMIC DNA]</scope>
</reference>
<name>A0A4Y2WCI3_ARAVE</name>
<evidence type="ECO:0000313" key="6">
    <source>
        <dbReference type="Proteomes" id="UP000499080"/>
    </source>
</evidence>
<gene>
    <name evidence="5" type="ORF">AVEN_253475_1</name>
</gene>
<protein>
    <recommendedName>
        <fullName evidence="4">Aromatic amino acid beta-eliminating lyase/threonine aldolase domain-containing protein</fullName>
    </recommendedName>
</protein>
<dbReference type="Pfam" id="PF01212">
    <property type="entry name" value="Beta_elim_lyase"/>
    <property type="match status" value="1"/>
</dbReference>
<organism evidence="5 6">
    <name type="scientific">Araneus ventricosus</name>
    <name type="common">Orbweaver spider</name>
    <name type="synonym">Epeira ventricosa</name>
    <dbReference type="NCBI Taxonomy" id="182803"/>
    <lineage>
        <taxon>Eukaryota</taxon>
        <taxon>Metazoa</taxon>
        <taxon>Ecdysozoa</taxon>
        <taxon>Arthropoda</taxon>
        <taxon>Chelicerata</taxon>
        <taxon>Arachnida</taxon>
        <taxon>Araneae</taxon>
        <taxon>Araneomorphae</taxon>
        <taxon>Entelegynae</taxon>
        <taxon>Araneoidea</taxon>
        <taxon>Araneidae</taxon>
        <taxon>Araneus</taxon>
    </lineage>
</organism>
<keyword evidence="6" id="KW-1185">Reference proteome</keyword>
<evidence type="ECO:0000256" key="1">
    <source>
        <dbReference type="ARBA" id="ARBA00001933"/>
    </source>
</evidence>
<evidence type="ECO:0000259" key="4">
    <source>
        <dbReference type="Pfam" id="PF01212"/>
    </source>
</evidence>
<dbReference type="Gene3D" id="3.40.640.10">
    <property type="entry name" value="Type I PLP-dependent aspartate aminotransferase-like (Major domain)"/>
    <property type="match status" value="1"/>
</dbReference>
<comment type="cofactor">
    <cofactor evidence="1">
        <name>pyridoxal 5'-phosphate</name>
        <dbReference type="ChEBI" id="CHEBI:597326"/>
    </cofactor>
</comment>